<dbReference type="VEuPathDB" id="ToxoDB:BESB_035090"/>
<dbReference type="PRINTS" id="PR01801">
    <property type="entry name" value="SURFCEANTIGN"/>
</dbReference>
<evidence type="ECO:0000313" key="2">
    <source>
        <dbReference type="EMBL" id="PFH37051.1"/>
    </source>
</evidence>
<dbReference type="SUPFAM" id="SSF74877">
    <property type="entry name" value="Major surface antigen p30, SAG1"/>
    <property type="match status" value="2"/>
</dbReference>
<feature type="domain" description="SRS" evidence="1">
    <location>
        <begin position="63"/>
        <end position="200"/>
    </location>
</feature>
<dbReference type="Gene3D" id="2.60.40.1320">
    <property type="entry name" value="SRS domain"/>
    <property type="match status" value="2"/>
</dbReference>
<dbReference type="InterPro" id="IPR036755">
    <property type="entry name" value="SRS_dom_sf"/>
</dbReference>
<comment type="caution">
    <text evidence="2">The sequence shown here is derived from an EMBL/GenBank/DDBJ whole genome shotgun (WGS) entry which is preliminary data.</text>
</comment>
<organism evidence="2 3">
    <name type="scientific">Besnoitia besnoiti</name>
    <name type="common">Apicomplexan protozoan</name>
    <dbReference type="NCBI Taxonomy" id="94643"/>
    <lineage>
        <taxon>Eukaryota</taxon>
        <taxon>Sar</taxon>
        <taxon>Alveolata</taxon>
        <taxon>Apicomplexa</taxon>
        <taxon>Conoidasida</taxon>
        <taxon>Coccidia</taxon>
        <taxon>Eucoccidiorida</taxon>
        <taxon>Eimeriorina</taxon>
        <taxon>Sarcocystidae</taxon>
        <taxon>Besnoitia</taxon>
    </lineage>
</organism>
<keyword evidence="3" id="KW-1185">Reference proteome</keyword>
<dbReference type="GO" id="GO:0016020">
    <property type="term" value="C:membrane"/>
    <property type="evidence" value="ECO:0007669"/>
    <property type="project" value="InterPro"/>
</dbReference>
<evidence type="ECO:0000259" key="1">
    <source>
        <dbReference type="Pfam" id="PF04092"/>
    </source>
</evidence>
<dbReference type="EMBL" id="NWUJ01000002">
    <property type="protein sequence ID" value="PFH37051.1"/>
    <property type="molecule type" value="Genomic_DNA"/>
</dbReference>
<evidence type="ECO:0000313" key="3">
    <source>
        <dbReference type="Proteomes" id="UP000224006"/>
    </source>
</evidence>
<protein>
    <submittedName>
        <fullName evidence="2">SAG-related sequence</fullName>
    </submittedName>
</protein>
<dbReference type="Proteomes" id="UP000224006">
    <property type="component" value="Chromosome II"/>
</dbReference>
<proteinExistence type="predicted"/>
<sequence length="377" mass="39994">MARQASLRGRRDAFMSQARMLVAFCIGGFILLSSGGAAANNVIGERVRREQVGEIEEILHGIVAKCQVASGGGSAENSTLVTLSKKRGLTTTVHCADNGTESVPKSLEKVCISKANDTIDTCSKTETDDGEGDRVAGLNAILEHGDDLTWATVSSLPQEKGKAWTLTLEEANLPFTDKSFFVGCKEQSSGTKSCRVDVTVQARPSSVVDNIVTCAYGAESNPNILKVDLRKERNTLVLACGKDGSVVPASYDTKYCVDDKLSECENKYEDLFPNYATAWWSKETDKSSPMKLTVPKEGFPSEEKTFYIGCAATSVKKSGIVGASPRPEVESPEGTTDCRVMVTVTAAGSAVAGSLHDQVFAAASAAVALTSFLAGAF</sequence>
<gene>
    <name evidence="2" type="ORF">BESB_035090</name>
</gene>
<dbReference type="AlphaFoldDB" id="A0A2A9ML68"/>
<dbReference type="InterPro" id="IPR028352">
    <property type="entry name" value="Surface_antig_SAG1"/>
</dbReference>
<accession>A0A2A9ML68</accession>
<dbReference type="Pfam" id="PF04092">
    <property type="entry name" value="SAG"/>
    <property type="match status" value="2"/>
</dbReference>
<name>A0A2A9ML68_BESBE</name>
<reference evidence="2 3" key="1">
    <citation type="submission" date="2017-09" db="EMBL/GenBank/DDBJ databases">
        <title>Genome sequencing of Besnoitia besnoiti strain Bb-Ger1.</title>
        <authorList>
            <person name="Schares G."/>
            <person name="Venepally P."/>
            <person name="Lorenzi H.A."/>
        </authorList>
    </citation>
    <scope>NUCLEOTIDE SEQUENCE [LARGE SCALE GENOMIC DNA]</scope>
    <source>
        <strain evidence="2 3">Bb-Ger1</strain>
    </source>
</reference>
<dbReference type="RefSeq" id="XP_029221060.1">
    <property type="nucleotide sequence ID" value="XM_029362095.1"/>
</dbReference>
<dbReference type="GeneID" id="40308490"/>
<dbReference type="InterPro" id="IPR007226">
    <property type="entry name" value="SRS_dom"/>
</dbReference>
<dbReference type="KEGG" id="bbes:BESB_035090"/>
<feature type="domain" description="SRS" evidence="1">
    <location>
        <begin position="210"/>
        <end position="344"/>
    </location>
</feature>